<dbReference type="Proteomes" id="UP001054945">
    <property type="component" value="Unassembled WGS sequence"/>
</dbReference>
<dbReference type="PANTHER" id="PTHR14187:SF46">
    <property type="entry name" value="HEAT SHOCK 70 KDA PROTEIN 12A"/>
    <property type="match status" value="1"/>
</dbReference>
<protein>
    <submittedName>
        <fullName evidence="2">Heat shock 70 kDa protein 12A</fullName>
    </submittedName>
</protein>
<reference evidence="2 3" key="1">
    <citation type="submission" date="2021-06" db="EMBL/GenBank/DDBJ databases">
        <title>Caerostris extrusa draft genome.</title>
        <authorList>
            <person name="Kono N."/>
            <person name="Arakawa K."/>
        </authorList>
    </citation>
    <scope>NUCLEOTIDE SEQUENCE [LARGE SCALE GENOMIC DNA]</scope>
</reference>
<dbReference type="SUPFAM" id="SSF53067">
    <property type="entry name" value="Actin-like ATPase domain"/>
    <property type="match status" value="2"/>
</dbReference>
<dbReference type="PANTHER" id="PTHR14187">
    <property type="entry name" value="ALPHA KINASE/ELONGATION FACTOR 2 KINASE"/>
    <property type="match status" value="1"/>
</dbReference>
<comment type="caution">
    <text evidence="2">The sequence shown here is derived from an EMBL/GenBank/DDBJ whole genome shotgun (WGS) entry which is preliminary data.</text>
</comment>
<evidence type="ECO:0000313" key="2">
    <source>
        <dbReference type="EMBL" id="GIY74543.1"/>
    </source>
</evidence>
<accession>A0AAV4VWN8</accession>
<proteinExistence type="predicted"/>
<gene>
    <name evidence="2" type="primary">Hspa12a</name>
    <name evidence="2" type="ORF">CEXT_564871</name>
</gene>
<dbReference type="AlphaFoldDB" id="A0AAV4VWN8"/>
<dbReference type="Gene3D" id="3.30.420.40">
    <property type="match status" value="1"/>
</dbReference>
<dbReference type="InterPro" id="IPR043129">
    <property type="entry name" value="ATPase_NBD"/>
</dbReference>
<keyword evidence="3" id="KW-1185">Reference proteome</keyword>
<evidence type="ECO:0000313" key="3">
    <source>
        <dbReference type="Proteomes" id="UP001054945"/>
    </source>
</evidence>
<evidence type="ECO:0000256" key="1">
    <source>
        <dbReference type="SAM" id="MobiDB-lite"/>
    </source>
</evidence>
<keyword evidence="2" id="KW-0346">Stress response</keyword>
<name>A0AAV4VWN8_CAEEX</name>
<dbReference type="EMBL" id="BPLR01015229">
    <property type="protein sequence ID" value="GIY74543.1"/>
    <property type="molecule type" value="Genomic_DNA"/>
</dbReference>
<sequence length="709" mass="79668">MTKLSKSEEIARTQVAHGTITDKTSIASKVEANASSDKLLEEIQNSKSLDKMSIKDPDVIDAIRVLDKSLMEISESTMGSDVDSLPHMNSETKSDIENNEKSNIKIPVKTVKEDKIQCDNLIEEFTLEGISKRVSNLSISSDSSSVLGGSIAVTISSTNTQQSISSLKSIQSLRIRKSDSDVEQNTENSDYWLSTRLSNSLRVSSTISDANSCADDSSLDACPSDFCETEDEMKKVNQVSNPKIDAFPFPASIISESPNAVYPLQVSVDHNSNPLLHNEVSCNQRTSPCSVDSGTSSHNQGFFVVVAIDFGTTYSGYAFSFTRDPDNIHMMKKWDEGTFHSFGYSARDYYHDLDEEEAKGWLYFEKFKMTLHHSEVSWFFQYISRPYYSSVIKINALDFETEIAAANGRRMPAVTVFAHALRYFKDHALQELSDQSATKILNEDVRWVVTVPAIWKQPAKQFMRAAAYKNRNTTYGHNKLSFFMLYLKVQYISNNISLDFSSSNLSAQGNDGSFTAGTRYMVVDCGGGTVDITVHELLDKQGTLKGTSKSIWGAYGAIGVDMEFEKLLCDIVGEDFIQQFKSKRPTGYVDLMIAFEARKRNANPYKTNPLNISLPYSFIEFYEKYKRSSVETAIKKSSHKNVKWSSQGMLRLEPSAMEGLFRRTVEKIRQHIESIINQKDIRIDHIFLVGGFAESLILQKKSKMHFPLD</sequence>
<feature type="region of interest" description="Disordered" evidence="1">
    <location>
        <begin position="77"/>
        <end position="97"/>
    </location>
</feature>
<organism evidence="2 3">
    <name type="scientific">Caerostris extrusa</name>
    <name type="common">Bark spider</name>
    <name type="synonym">Caerostris bankana</name>
    <dbReference type="NCBI Taxonomy" id="172846"/>
    <lineage>
        <taxon>Eukaryota</taxon>
        <taxon>Metazoa</taxon>
        <taxon>Ecdysozoa</taxon>
        <taxon>Arthropoda</taxon>
        <taxon>Chelicerata</taxon>
        <taxon>Arachnida</taxon>
        <taxon>Araneae</taxon>
        <taxon>Araneomorphae</taxon>
        <taxon>Entelegynae</taxon>
        <taxon>Araneoidea</taxon>
        <taxon>Araneidae</taxon>
        <taxon>Caerostris</taxon>
    </lineage>
</organism>